<dbReference type="EMBL" id="CP015820">
    <property type="protein sequence ID" value="AQT41648.1"/>
    <property type="molecule type" value="Genomic_DNA"/>
</dbReference>
<evidence type="ECO:0000313" key="1">
    <source>
        <dbReference type="EMBL" id="AQT41648.1"/>
    </source>
</evidence>
<name>A0A1U9M8M7_9HYPH</name>
<proteinExistence type="predicted"/>
<organism evidence="1 2">
    <name type="scientific">Bartonella apihabitans</name>
    <dbReference type="NCBI Taxonomy" id="2750929"/>
    <lineage>
        <taxon>Bacteria</taxon>
        <taxon>Pseudomonadati</taxon>
        <taxon>Pseudomonadota</taxon>
        <taxon>Alphaproteobacteria</taxon>
        <taxon>Hyphomicrobiales</taxon>
        <taxon>Bartonellaceae</taxon>
        <taxon>Bartonella</taxon>
    </lineage>
</organism>
<dbReference type="Proteomes" id="UP000189660">
    <property type="component" value="Chromosome"/>
</dbReference>
<evidence type="ECO:0000313" key="2">
    <source>
        <dbReference type="Proteomes" id="UP000189660"/>
    </source>
</evidence>
<keyword evidence="2" id="KW-1185">Reference proteome</keyword>
<sequence length="118" mass="13429">MVLRGGFYKICLKKQDWIMANPIYALCFISRNTAIFLLQIICIGTVFADKPRRKLTSQICKRETDNTNTKTAPNELDAVFIKINSTDLFYSVFNPVCQTAFGSSTHHIGDDFTIIEQQ</sequence>
<dbReference type="KEGG" id="bapa:BBC0178_001400"/>
<gene>
    <name evidence="1" type="ORF">BBC0178_001400</name>
</gene>
<protein>
    <submittedName>
        <fullName evidence="1">Uncharacterized protein</fullName>
    </submittedName>
</protein>
<dbReference type="AlphaFoldDB" id="A0A1U9M8M7"/>
<accession>A0A1U9M8M7</accession>
<reference evidence="1 2" key="1">
    <citation type="submission" date="2016-11" db="EMBL/GenBank/DDBJ databases">
        <title>Comparative genomics of Bartonella apis.</title>
        <authorList>
            <person name="Engel P."/>
        </authorList>
    </citation>
    <scope>NUCLEOTIDE SEQUENCE [LARGE SCALE GENOMIC DNA]</scope>
    <source>
        <strain evidence="1 2">BBC0178</strain>
    </source>
</reference>